<protein>
    <submittedName>
        <fullName evidence="2">Uncharacterized protein</fullName>
    </submittedName>
</protein>
<evidence type="ECO:0000313" key="2">
    <source>
        <dbReference type="EMBL" id="EXB54649.1"/>
    </source>
</evidence>
<dbReference type="AlphaFoldDB" id="W9QUG3"/>
<proteinExistence type="predicted"/>
<name>W9QUG3_9ROSA</name>
<gene>
    <name evidence="2" type="ORF">L484_022510</name>
</gene>
<keyword evidence="1" id="KW-0472">Membrane</keyword>
<accession>W9QUG3</accession>
<keyword evidence="1" id="KW-0812">Transmembrane</keyword>
<evidence type="ECO:0000256" key="1">
    <source>
        <dbReference type="SAM" id="Phobius"/>
    </source>
</evidence>
<evidence type="ECO:0000313" key="3">
    <source>
        <dbReference type="Proteomes" id="UP000030645"/>
    </source>
</evidence>
<feature type="transmembrane region" description="Helical" evidence="1">
    <location>
        <begin position="33"/>
        <end position="52"/>
    </location>
</feature>
<keyword evidence="3" id="KW-1185">Reference proteome</keyword>
<sequence length="66" mass="6770">MERESGAHLARVRAASRCVAGLPTTNLGPPTHLFVGCSVVMVVAVLGVVVPLGRIGYGYVSGGYIS</sequence>
<reference evidence="3" key="1">
    <citation type="submission" date="2013-01" db="EMBL/GenBank/DDBJ databases">
        <title>Draft Genome Sequence of a Mulberry Tree, Morus notabilis C.K. Schneid.</title>
        <authorList>
            <person name="He N."/>
            <person name="Zhao S."/>
        </authorList>
    </citation>
    <scope>NUCLEOTIDE SEQUENCE</scope>
</reference>
<dbReference type="EMBL" id="KE344194">
    <property type="protein sequence ID" value="EXB54649.1"/>
    <property type="molecule type" value="Genomic_DNA"/>
</dbReference>
<organism evidence="2 3">
    <name type="scientific">Morus notabilis</name>
    <dbReference type="NCBI Taxonomy" id="981085"/>
    <lineage>
        <taxon>Eukaryota</taxon>
        <taxon>Viridiplantae</taxon>
        <taxon>Streptophyta</taxon>
        <taxon>Embryophyta</taxon>
        <taxon>Tracheophyta</taxon>
        <taxon>Spermatophyta</taxon>
        <taxon>Magnoliopsida</taxon>
        <taxon>eudicotyledons</taxon>
        <taxon>Gunneridae</taxon>
        <taxon>Pentapetalae</taxon>
        <taxon>rosids</taxon>
        <taxon>fabids</taxon>
        <taxon>Rosales</taxon>
        <taxon>Moraceae</taxon>
        <taxon>Moreae</taxon>
        <taxon>Morus</taxon>
    </lineage>
</organism>
<keyword evidence="1" id="KW-1133">Transmembrane helix</keyword>
<dbReference type="Proteomes" id="UP000030645">
    <property type="component" value="Unassembled WGS sequence"/>
</dbReference>